<dbReference type="EMBL" id="AJTC01000008">
    <property type="protein sequence ID" value="EIJ31309.1"/>
    <property type="molecule type" value="Genomic_DNA"/>
</dbReference>
<evidence type="ECO:0000259" key="1">
    <source>
        <dbReference type="Pfam" id="PF07514"/>
    </source>
</evidence>
<organism evidence="2 3">
    <name type="scientific">Haemophilus parainfluenzae HK2019</name>
    <dbReference type="NCBI Taxonomy" id="1095746"/>
    <lineage>
        <taxon>Bacteria</taxon>
        <taxon>Pseudomonadati</taxon>
        <taxon>Pseudomonadota</taxon>
        <taxon>Gammaproteobacteria</taxon>
        <taxon>Pasteurellales</taxon>
        <taxon>Pasteurellaceae</taxon>
        <taxon>Haemophilus</taxon>
    </lineage>
</organism>
<feature type="domain" description="Uncharacterised" evidence="1">
    <location>
        <begin position="2"/>
        <end position="60"/>
    </location>
</feature>
<name>A0ABP2NYP9_HAEPA</name>
<proteinExistence type="predicted"/>
<accession>A0ABP2NYP9</accession>
<keyword evidence="2" id="KW-0547">Nucleotide-binding</keyword>
<evidence type="ECO:0000313" key="2">
    <source>
        <dbReference type="EMBL" id="EIJ31309.1"/>
    </source>
</evidence>
<keyword evidence="2" id="KW-0378">Hydrolase</keyword>
<sequence>MPQSAKKLLDTPFRQQHLKTIWQNVSMYPDMFNKLYQKPIEKYAEIVQLLPASESHYHSHMAVSAFTEKSQNLIPLDYIAALVGYPYQHTANVIVKQLNFPKGVRLKEKSHPRWIAGEVIRWCRINAKRIK</sequence>
<keyword evidence="3" id="KW-1185">Reference proteome</keyword>
<gene>
    <name evidence="2" type="ORF">HMPREF1119_0092</name>
</gene>
<dbReference type="GO" id="GO:0004386">
    <property type="term" value="F:helicase activity"/>
    <property type="evidence" value="ECO:0007669"/>
    <property type="project" value="UniProtKB-KW"/>
</dbReference>
<dbReference type="InterPro" id="IPR011119">
    <property type="entry name" value="Unchr_helicase_relaxase_TraI"/>
</dbReference>
<dbReference type="Gene3D" id="1.10.3210.40">
    <property type="match status" value="1"/>
</dbReference>
<reference evidence="2 3" key="1">
    <citation type="submission" date="2012-04" db="EMBL/GenBank/DDBJ databases">
        <authorList>
            <person name="Durkin A.S."/>
            <person name="McCorrison J."/>
            <person name="Torralba M."/>
            <person name="Gillis M."/>
            <person name="Methe B."/>
            <person name="Sutton G."/>
            <person name="Nelson K.E."/>
        </authorList>
    </citation>
    <scope>NUCLEOTIDE SEQUENCE [LARGE SCALE GENOMIC DNA]</scope>
    <source>
        <strain evidence="2 3">HK2019</strain>
    </source>
</reference>
<evidence type="ECO:0000313" key="3">
    <source>
        <dbReference type="Proteomes" id="UP000003778"/>
    </source>
</evidence>
<dbReference type="Pfam" id="PF07514">
    <property type="entry name" value="TraI_2"/>
    <property type="match status" value="1"/>
</dbReference>
<keyword evidence="2" id="KW-0347">Helicase</keyword>
<dbReference type="Proteomes" id="UP000003778">
    <property type="component" value="Unassembled WGS sequence"/>
</dbReference>
<protein>
    <submittedName>
        <fullName evidence="2">Helicase domain protein</fullName>
    </submittedName>
</protein>
<keyword evidence="2" id="KW-0067">ATP-binding</keyword>
<comment type="caution">
    <text evidence="2">The sequence shown here is derived from an EMBL/GenBank/DDBJ whole genome shotgun (WGS) entry which is preliminary data.</text>
</comment>